<dbReference type="OrthoDB" id="2019572at2759"/>
<accession>A0A8H7W402</accession>
<reference evidence="2" key="1">
    <citation type="submission" date="2021-02" db="EMBL/GenBank/DDBJ databases">
        <title>Genome sequence Cadophora malorum strain M34.</title>
        <authorList>
            <person name="Stefanovic E."/>
            <person name="Vu D."/>
            <person name="Scully C."/>
            <person name="Dijksterhuis J."/>
            <person name="Roader J."/>
            <person name="Houbraken J."/>
        </authorList>
    </citation>
    <scope>NUCLEOTIDE SEQUENCE</scope>
    <source>
        <strain evidence="2">M34</strain>
    </source>
</reference>
<protein>
    <submittedName>
        <fullName evidence="2">Uncharacterized protein</fullName>
    </submittedName>
</protein>
<dbReference type="EMBL" id="JAFJYH010000473">
    <property type="protein sequence ID" value="KAG4411463.1"/>
    <property type="molecule type" value="Genomic_DNA"/>
</dbReference>
<dbReference type="Proteomes" id="UP000664132">
    <property type="component" value="Unassembled WGS sequence"/>
</dbReference>
<feature type="compositionally biased region" description="Polar residues" evidence="1">
    <location>
        <begin position="160"/>
        <end position="180"/>
    </location>
</feature>
<evidence type="ECO:0000256" key="1">
    <source>
        <dbReference type="SAM" id="MobiDB-lite"/>
    </source>
</evidence>
<comment type="caution">
    <text evidence="2">The sequence shown here is derived from an EMBL/GenBank/DDBJ whole genome shotgun (WGS) entry which is preliminary data.</text>
</comment>
<dbReference type="AlphaFoldDB" id="A0A8H7W402"/>
<name>A0A8H7W402_9HELO</name>
<sequence>MPSSRRTLTTPLAAIFVLLLLSVVAVISLGEGFKKFGTARAGAKLRNRDTITFNMPWNPPLADSKQEVKAISPAAGAILDAVGKVAAALLDGGSNIANLAESAISGLSSTALAAASSQVPTQIQDVNSQVDQATVVVGGIVSAATDIVGSLLAGTGAPGITSTSGGERNTSVGTNKTAGLSRTSSRFNTSSTSSVPFNITSAPALKELPLTYAITTCASIPTCTACPAPKTETCTVTETWHSTHYESTATLFSFVAAFTYTCTETVSPTPSLGNGLVTSAAALLGNVSTTQVASPSVPSTMASFTANLPSLSSLPSAVNMAGSGLGPFQPFPTSTGPLSQATNSAGDLAGNFINNVHSALGNINGLSGAILSSFMGQLSSVLGANFPIANADSTSLGAVTGATGRVLSNGAATANNPLGGLIPTASAIIAGVSSELLAAGVPVAIPGPLFQPTVTAPVINNVLPVLGKAVQEVTRTVIPQPVRSTGIPCDIIFTPTPAIDEPNVISHLTTIIQGTSTVLPVVITVLNGKATVVPLVKMVVDGKEKDLPVVGVDLSSGVGKVGAVKEVLNGDSVKRRRGRGGV</sequence>
<proteinExistence type="predicted"/>
<organism evidence="2 3">
    <name type="scientific">Cadophora malorum</name>
    <dbReference type="NCBI Taxonomy" id="108018"/>
    <lineage>
        <taxon>Eukaryota</taxon>
        <taxon>Fungi</taxon>
        <taxon>Dikarya</taxon>
        <taxon>Ascomycota</taxon>
        <taxon>Pezizomycotina</taxon>
        <taxon>Leotiomycetes</taxon>
        <taxon>Helotiales</taxon>
        <taxon>Ploettnerulaceae</taxon>
        <taxon>Cadophora</taxon>
    </lineage>
</organism>
<evidence type="ECO:0000313" key="2">
    <source>
        <dbReference type="EMBL" id="KAG4411463.1"/>
    </source>
</evidence>
<evidence type="ECO:0000313" key="3">
    <source>
        <dbReference type="Proteomes" id="UP000664132"/>
    </source>
</evidence>
<feature type="region of interest" description="Disordered" evidence="1">
    <location>
        <begin position="159"/>
        <end position="187"/>
    </location>
</feature>
<gene>
    <name evidence="2" type="ORF">IFR04_015402</name>
</gene>
<keyword evidence="3" id="KW-1185">Reference proteome</keyword>